<accession>A0A1M3KXN7</accession>
<dbReference type="STRING" id="1895771.BGO89_11655"/>
<protein>
    <submittedName>
        <fullName evidence="1">Uncharacterized protein</fullName>
    </submittedName>
</protein>
<organism evidence="1 2">
    <name type="scientific">Candidatus Kapaibacterium thiocyanatum</name>
    <dbReference type="NCBI Taxonomy" id="1895771"/>
    <lineage>
        <taxon>Bacteria</taxon>
        <taxon>Pseudomonadati</taxon>
        <taxon>Candidatus Kapaibacteriota</taxon>
        <taxon>Candidatus Kapaibacteriia</taxon>
        <taxon>Candidatus Kapaibacteriales</taxon>
        <taxon>Candidatus Kapaibacteriaceae</taxon>
        <taxon>Candidatus Kapaibacterium</taxon>
    </lineage>
</organism>
<proteinExistence type="predicted"/>
<name>A0A1M3KXN7_9BACT</name>
<dbReference type="AlphaFoldDB" id="A0A1M3KXN7"/>
<comment type="caution">
    <text evidence="1">The sequence shown here is derived from an EMBL/GenBank/DDBJ whole genome shotgun (WGS) entry which is preliminary data.</text>
</comment>
<evidence type="ECO:0000313" key="2">
    <source>
        <dbReference type="Proteomes" id="UP000184233"/>
    </source>
</evidence>
<evidence type="ECO:0000313" key="1">
    <source>
        <dbReference type="EMBL" id="OJX57150.1"/>
    </source>
</evidence>
<reference evidence="1 2" key="1">
    <citation type="submission" date="2016-09" db="EMBL/GenBank/DDBJ databases">
        <title>Genome-resolved meta-omics ties microbial dynamics to process performance in biotechnology for thiocyanate degradation.</title>
        <authorList>
            <person name="Kantor R.S."/>
            <person name="Huddy R.J."/>
            <person name="Iyer R."/>
            <person name="Thomas B.C."/>
            <person name="Brown C.T."/>
            <person name="Anantharaman K."/>
            <person name="Tringe S."/>
            <person name="Hettich R.L."/>
            <person name="Harrison S.T."/>
            <person name="Banfield J.F."/>
        </authorList>
    </citation>
    <scope>NUCLEOTIDE SEQUENCE [LARGE SCALE GENOMIC DNA]</scope>
    <source>
        <strain evidence="1">59-99</strain>
    </source>
</reference>
<dbReference type="Proteomes" id="UP000184233">
    <property type="component" value="Unassembled WGS sequence"/>
</dbReference>
<gene>
    <name evidence="1" type="ORF">BGO89_11655</name>
</gene>
<dbReference type="EMBL" id="MKVH01000024">
    <property type="protein sequence ID" value="OJX57150.1"/>
    <property type="molecule type" value="Genomic_DNA"/>
</dbReference>
<sequence length="75" mass="8476">MPPPGIEGGDESRCTRVDLPNEIGRQAGSDDWLGLRLKWWAGYRHEKEQSRNDGVFHVVWEALGRGRLQFGDVNG</sequence>